<keyword evidence="3" id="KW-0238">DNA-binding</keyword>
<dbReference type="PROSITE" id="PS51032">
    <property type="entry name" value="AP2_ERF"/>
    <property type="match status" value="1"/>
</dbReference>
<evidence type="ECO:0000256" key="2">
    <source>
        <dbReference type="ARBA" id="ARBA00023015"/>
    </source>
</evidence>
<keyword evidence="4" id="KW-0804">Transcription</keyword>
<evidence type="ECO:0000313" key="8">
    <source>
        <dbReference type="EMBL" id="KAJ0985403.1"/>
    </source>
</evidence>
<dbReference type="PANTHER" id="PTHR31194">
    <property type="entry name" value="SHN SHINE , DNA BINDING / TRANSCRIPTION FACTOR"/>
    <property type="match status" value="1"/>
</dbReference>
<keyword evidence="9" id="KW-1185">Reference proteome</keyword>
<dbReference type="OrthoDB" id="682005at2759"/>
<dbReference type="EMBL" id="JAGGNH010000001">
    <property type="protein sequence ID" value="KAJ0985403.1"/>
    <property type="molecule type" value="Genomic_DNA"/>
</dbReference>
<dbReference type="AlphaFoldDB" id="A0A9D5D770"/>
<feature type="region of interest" description="Disordered" evidence="6">
    <location>
        <begin position="52"/>
        <end position="141"/>
    </location>
</feature>
<dbReference type="Pfam" id="PF00847">
    <property type="entry name" value="AP2"/>
    <property type="match status" value="1"/>
</dbReference>
<dbReference type="InterPro" id="IPR036955">
    <property type="entry name" value="AP2/ERF_dom_sf"/>
</dbReference>
<dbReference type="PRINTS" id="PR00367">
    <property type="entry name" value="ETHRSPELEMNT"/>
</dbReference>
<organism evidence="8 9">
    <name type="scientific">Dioscorea zingiberensis</name>
    <dbReference type="NCBI Taxonomy" id="325984"/>
    <lineage>
        <taxon>Eukaryota</taxon>
        <taxon>Viridiplantae</taxon>
        <taxon>Streptophyta</taxon>
        <taxon>Embryophyta</taxon>
        <taxon>Tracheophyta</taxon>
        <taxon>Spermatophyta</taxon>
        <taxon>Magnoliopsida</taxon>
        <taxon>Liliopsida</taxon>
        <taxon>Dioscoreales</taxon>
        <taxon>Dioscoreaceae</taxon>
        <taxon>Dioscorea</taxon>
    </lineage>
</organism>
<evidence type="ECO:0000259" key="7">
    <source>
        <dbReference type="PROSITE" id="PS51032"/>
    </source>
</evidence>
<dbReference type="Proteomes" id="UP001085076">
    <property type="component" value="Miscellaneous, Linkage group lg01"/>
</dbReference>
<dbReference type="GO" id="GO:0003700">
    <property type="term" value="F:DNA-binding transcription factor activity"/>
    <property type="evidence" value="ECO:0007669"/>
    <property type="project" value="InterPro"/>
</dbReference>
<evidence type="ECO:0000256" key="1">
    <source>
        <dbReference type="ARBA" id="ARBA00004123"/>
    </source>
</evidence>
<evidence type="ECO:0000313" key="9">
    <source>
        <dbReference type="Proteomes" id="UP001085076"/>
    </source>
</evidence>
<dbReference type="InterPro" id="IPR001471">
    <property type="entry name" value="AP2/ERF_dom"/>
</dbReference>
<evidence type="ECO:0000256" key="4">
    <source>
        <dbReference type="ARBA" id="ARBA00023163"/>
    </source>
</evidence>
<dbReference type="GO" id="GO:0005634">
    <property type="term" value="C:nucleus"/>
    <property type="evidence" value="ECO:0007669"/>
    <property type="project" value="UniProtKB-SubCell"/>
</dbReference>
<evidence type="ECO:0000256" key="5">
    <source>
        <dbReference type="ARBA" id="ARBA00023242"/>
    </source>
</evidence>
<keyword evidence="2" id="KW-0805">Transcription regulation</keyword>
<comment type="caution">
    <text evidence="8">The sequence shown here is derived from an EMBL/GenBank/DDBJ whole genome shotgun (WGS) entry which is preliminary data.</text>
</comment>
<comment type="subcellular location">
    <subcellularLocation>
        <location evidence="1">Nucleus</location>
    </subcellularLocation>
</comment>
<evidence type="ECO:0000256" key="3">
    <source>
        <dbReference type="ARBA" id="ARBA00023125"/>
    </source>
</evidence>
<dbReference type="FunFam" id="3.30.730.10:FF:000001">
    <property type="entry name" value="Ethylene-responsive transcription factor 2"/>
    <property type="match status" value="1"/>
</dbReference>
<protein>
    <recommendedName>
        <fullName evidence="7">AP2/ERF domain-containing protein</fullName>
    </recommendedName>
</protein>
<reference evidence="8" key="2">
    <citation type="journal article" date="2022" name="Hortic Res">
        <title>The genome of Dioscorea zingiberensis sheds light on the biosynthesis, origin and evolution of the medicinally important diosgenin saponins.</title>
        <authorList>
            <person name="Li Y."/>
            <person name="Tan C."/>
            <person name="Li Z."/>
            <person name="Guo J."/>
            <person name="Li S."/>
            <person name="Chen X."/>
            <person name="Wang C."/>
            <person name="Dai X."/>
            <person name="Yang H."/>
            <person name="Song W."/>
            <person name="Hou L."/>
            <person name="Xu J."/>
            <person name="Tong Z."/>
            <person name="Xu A."/>
            <person name="Yuan X."/>
            <person name="Wang W."/>
            <person name="Yang Q."/>
            <person name="Chen L."/>
            <person name="Sun Z."/>
            <person name="Wang K."/>
            <person name="Pan B."/>
            <person name="Chen J."/>
            <person name="Bao Y."/>
            <person name="Liu F."/>
            <person name="Qi X."/>
            <person name="Gang D.R."/>
            <person name="Wen J."/>
            <person name="Li J."/>
        </authorList>
    </citation>
    <scope>NUCLEOTIDE SEQUENCE</scope>
    <source>
        <strain evidence="8">Dzin_1.0</strain>
    </source>
</reference>
<dbReference type="InterPro" id="IPR050913">
    <property type="entry name" value="AP2/ERF_ERF"/>
</dbReference>
<name>A0A9D5D770_9LILI</name>
<proteinExistence type="predicted"/>
<dbReference type="InterPro" id="IPR016177">
    <property type="entry name" value="DNA-bd_dom_sf"/>
</dbReference>
<dbReference type="SUPFAM" id="SSF54171">
    <property type="entry name" value="DNA-binding domain"/>
    <property type="match status" value="1"/>
</dbReference>
<dbReference type="PANTHER" id="PTHR31194:SF166">
    <property type="entry name" value="PATHOGENESIS-RELATED GENES TRANSCRIPTIONAL ACTIVATOR PTI6"/>
    <property type="match status" value="1"/>
</dbReference>
<gene>
    <name evidence="8" type="ORF">J5N97_003759</name>
</gene>
<evidence type="ECO:0000256" key="6">
    <source>
        <dbReference type="SAM" id="MobiDB-lite"/>
    </source>
</evidence>
<dbReference type="SMART" id="SM00380">
    <property type="entry name" value="AP2"/>
    <property type="match status" value="1"/>
</dbReference>
<feature type="compositionally biased region" description="Basic and acidic residues" evidence="6">
    <location>
        <begin position="70"/>
        <end position="90"/>
    </location>
</feature>
<sequence>MRRSTWHKYPSISTRDFPPFRAAVHRPLASKPLNLESWPAGILGIRTRSLSRAVDETTDRSQPLGLLPREMNRTRRDDGATSGEPAKRFSEQVLSTRRMVPRKSFSRSTNPRLVRISFADPDATDSSSSEDDDEAGGALGGRTRRFVHEIGIEVSQQPRRQPAPKREAARIVEPVERKRFRGVRRRPWGRWAAEIRDPTQRKRVWLGTFDTAEEAAFVYDSAAVRLKGDKAVTNFPTSKSTAAASESGEEASKEEGTAPFPSPTSVLRYGAEETPFDCLVYGDVDAFGLSVEQTPLSLTTDFGWPKSQCWAEVEFGEFDAADFSLEVVTF</sequence>
<dbReference type="Gene3D" id="3.30.730.10">
    <property type="entry name" value="AP2/ERF domain"/>
    <property type="match status" value="1"/>
</dbReference>
<dbReference type="GO" id="GO:0003677">
    <property type="term" value="F:DNA binding"/>
    <property type="evidence" value="ECO:0007669"/>
    <property type="project" value="UniProtKB-KW"/>
</dbReference>
<feature type="region of interest" description="Disordered" evidence="6">
    <location>
        <begin position="238"/>
        <end position="264"/>
    </location>
</feature>
<keyword evidence="5" id="KW-0539">Nucleus</keyword>
<feature type="domain" description="AP2/ERF" evidence="7">
    <location>
        <begin position="179"/>
        <end position="236"/>
    </location>
</feature>
<dbReference type="CDD" id="cd00018">
    <property type="entry name" value="AP2"/>
    <property type="match status" value="1"/>
</dbReference>
<accession>A0A9D5D770</accession>
<reference evidence="8" key="1">
    <citation type="submission" date="2021-03" db="EMBL/GenBank/DDBJ databases">
        <authorList>
            <person name="Li Z."/>
            <person name="Yang C."/>
        </authorList>
    </citation>
    <scope>NUCLEOTIDE SEQUENCE</scope>
    <source>
        <strain evidence="8">Dzin_1.0</strain>
        <tissue evidence="8">Leaf</tissue>
    </source>
</reference>